<dbReference type="InterPro" id="IPR025402">
    <property type="entry name" value="DMP19_C"/>
</dbReference>
<name>A0A2V5LZU3_9MICC</name>
<evidence type="ECO:0000259" key="1">
    <source>
        <dbReference type="Pfam" id="PF14300"/>
    </source>
</evidence>
<reference evidence="2 3" key="1">
    <citation type="submission" date="2018-05" db="EMBL/GenBank/DDBJ databases">
        <title>Genetic diversity of glacier-inhabiting Cryobacterium bacteria in China and description of Cryobacterium mengkeensis sp. nov. and Arthrobacter glacialis sp. nov.</title>
        <authorList>
            <person name="Liu Q."/>
            <person name="Xin Y.-H."/>
        </authorList>
    </citation>
    <scope>NUCLEOTIDE SEQUENCE [LARGE SCALE GENOMIC DNA]</scope>
    <source>
        <strain evidence="2 3">LI2</strain>
    </source>
</reference>
<dbReference type="Proteomes" id="UP000247832">
    <property type="component" value="Unassembled WGS sequence"/>
</dbReference>
<sequence length="282" mass="30992">MTDIQYPVVLTVENTAASDEDIVNANVSVVNAMYRALLGFEEIAPNALSSYFVDFYLTQVLDGGFAQYVFMSPDRAELDAYVREGFKGMGANGHLELFIRTTTLFDALSQDDAEAYLDGEFDGEGRRSEGVQNMETLDGEFETLLEAENVTGLNAAWLRGQDGLLVVSGSELNEHIAERVALIPNLAERQAEAAEADRQDAPEFEFLIRELCDMAGYELVRITMGDPNFPHGGATVLAWHFSTDHGDFIMIEGADEAIMIHPSTREIIASIDFEEAGELADA</sequence>
<proteinExistence type="predicted"/>
<dbReference type="EMBL" id="QJVD01000001">
    <property type="protein sequence ID" value="PYI69647.1"/>
    <property type="molecule type" value="Genomic_DNA"/>
</dbReference>
<evidence type="ECO:0000313" key="2">
    <source>
        <dbReference type="EMBL" id="PYI69647.1"/>
    </source>
</evidence>
<feature type="domain" description="DNA mimic protein DMP19 C-terminal" evidence="1">
    <location>
        <begin position="42"/>
        <end position="160"/>
    </location>
</feature>
<evidence type="ECO:0000313" key="3">
    <source>
        <dbReference type="Proteomes" id="UP000247832"/>
    </source>
</evidence>
<dbReference type="AlphaFoldDB" id="A0A2V5LZU3"/>
<gene>
    <name evidence="2" type="ORF">CVV68_00600</name>
</gene>
<dbReference type="OrthoDB" id="3720724at2"/>
<accession>A0A2V5LZU3</accession>
<dbReference type="Pfam" id="PF14300">
    <property type="entry name" value="DMP19"/>
    <property type="match status" value="1"/>
</dbReference>
<dbReference type="RefSeq" id="WP_110499070.1">
    <property type="nucleotide sequence ID" value="NZ_QJVD01000001.1"/>
</dbReference>
<keyword evidence="3" id="KW-1185">Reference proteome</keyword>
<organism evidence="2 3">
    <name type="scientific">Arthrobacter livingstonensis</name>
    <dbReference type="NCBI Taxonomy" id="670078"/>
    <lineage>
        <taxon>Bacteria</taxon>
        <taxon>Bacillati</taxon>
        <taxon>Actinomycetota</taxon>
        <taxon>Actinomycetes</taxon>
        <taxon>Micrococcales</taxon>
        <taxon>Micrococcaceae</taxon>
        <taxon>Arthrobacter</taxon>
    </lineage>
</organism>
<protein>
    <recommendedName>
        <fullName evidence="1">DNA mimic protein DMP19 C-terminal domain-containing protein</fullName>
    </recommendedName>
</protein>
<comment type="caution">
    <text evidence="2">The sequence shown here is derived from an EMBL/GenBank/DDBJ whole genome shotgun (WGS) entry which is preliminary data.</text>
</comment>